<evidence type="ECO:0000256" key="1">
    <source>
        <dbReference type="SAM" id="SignalP"/>
    </source>
</evidence>
<dbReference type="EMBL" id="JBICCN010000357">
    <property type="protein sequence ID" value="KAL3074224.1"/>
    <property type="molecule type" value="Genomic_DNA"/>
</dbReference>
<keyword evidence="1" id="KW-0732">Signal</keyword>
<name>A0ABD2I126_HETSC</name>
<feature type="chain" id="PRO_5044778161" evidence="1">
    <location>
        <begin position="24"/>
        <end position="88"/>
    </location>
</feature>
<dbReference type="Proteomes" id="UP001620645">
    <property type="component" value="Unassembled WGS sequence"/>
</dbReference>
<organism evidence="2 3">
    <name type="scientific">Heterodera schachtii</name>
    <name type="common">Sugarbeet cyst nematode worm</name>
    <name type="synonym">Tylenchus schachtii</name>
    <dbReference type="NCBI Taxonomy" id="97005"/>
    <lineage>
        <taxon>Eukaryota</taxon>
        <taxon>Metazoa</taxon>
        <taxon>Ecdysozoa</taxon>
        <taxon>Nematoda</taxon>
        <taxon>Chromadorea</taxon>
        <taxon>Rhabditida</taxon>
        <taxon>Tylenchina</taxon>
        <taxon>Tylenchomorpha</taxon>
        <taxon>Tylenchoidea</taxon>
        <taxon>Heteroderidae</taxon>
        <taxon>Heteroderinae</taxon>
        <taxon>Heterodera</taxon>
    </lineage>
</organism>
<accession>A0ABD2I126</accession>
<reference evidence="2 3" key="1">
    <citation type="submission" date="2024-10" db="EMBL/GenBank/DDBJ databases">
        <authorList>
            <person name="Kim D."/>
        </authorList>
    </citation>
    <scope>NUCLEOTIDE SEQUENCE [LARGE SCALE GENOMIC DNA]</scope>
    <source>
        <strain evidence="2">Taebaek</strain>
    </source>
</reference>
<comment type="caution">
    <text evidence="2">The sequence shown here is derived from an EMBL/GenBank/DDBJ whole genome shotgun (WGS) entry which is preliminary data.</text>
</comment>
<gene>
    <name evidence="2" type="ORF">niasHS_015054</name>
</gene>
<sequence length="88" mass="10292">MLQIFTFHFIFLILSAFFRPSENRAPILLDDTTVNWPSDYSSIFEGAHPKFLRFGRASPSLYDIFGLEAHLRPPRGDEKDKFVGHYER</sequence>
<dbReference type="AlphaFoldDB" id="A0ABD2I126"/>
<protein>
    <submittedName>
        <fullName evidence="2">Uncharacterized protein</fullName>
    </submittedName>
</protein>
<proteinExistence type="predicted"/>
<keyword evidence="3" id="KW-1185">Reference proteome</keyword>
<feature type="signal peptide" evidence="1">
    <location>
        <begin position="1"/>
        <end position="23"/>
    </location>
</feature>
<evidence type="ECO:0000313" key="3">
    <source>
        <dbReference type="Proteomes" id="UP001620645"/>
    </source>
</evidence>
<evidence type="ECO:0000313" key="2">
    <source>
        <dbReference type="EMBL" id="KAL3074224.1"/>
    </source>
</evidence>